<accession>A0AAE3J4P5</accession>
<dbReference type="PANTHER" id="PTHR14226:SF25">
    <property type="entry name" value="PHOSPHOESTERASE"/>
    <property type="match status" value="1"/>
</dbReference>
<feature type="short sequence motif" description="GXSXG" evidence="4">
    <location>
        <begin position="59"/>
        <end position="63"/>
    </location>
</feature>
<comment type="caution">
    <text evidence="4">Lacks conserved residue(s) required for the propagation of feature annotation.</text>
</comment>
<feature type="active site" description="Proton acceptor" evidence="4">
    <location>
        <position position="180"/>
    </location>
</feature>
<keyword evidence="3 4" id="KW-0443">Lipid metabolism</keyword>
<keyword evidence="7" id="KW-1185">Reference proteome</keyword>
<reference evidence="6 7" key="1">
    <citation type="submission" date="2021-10" db="EMBL/GenBank/DDBJ databases">
        <title>Anaerobic single-cell dispensing facilitates the cultivation of human gut bacteria.</title>
        <authorList>
            <person name="Afrizal A."/>
        </authorList>
    </citation>
    <scope>NUCLEOTIDE SEQUENCE [LARGE SCALE GENOMIC DNA]</scope>
    <source>
        <strain evidence="6 7">CLA-AA-H277</strain>
    </source>
</reference>
<dbReference type="GO" id="GO:0016787">
    <property type="term" value="F:hydrolase activity"/>
    <property type="evidence" value="ECO:0007669"/>
    <property type="project" value="UniProtKB-UniRule"/>
</dbReference>
<organism evidence="6 7">
    <name type="scientific">Fusicatenibacter faecihominis</name>
    <dbReference type="NCBI Taxonomy" id="2881276"/>
    <lineage>
        <taxon>Bacteria</taxon>
        <taxon>Bacillati</taxon>
        <taxon>Bacillota</taxon>
        <taxon>Clostridia</taxon>
        <taxon>Lachnospirales</taxon>
        <taxon>Lachnospiraceae</taxon>
        <taxon>Fusicatenibacter</taxon>
    </lineage>
</organism>
<dbReference type="InterPro" id="IPR037483">
    <property type="entry name" value="YjjU-like"/>
</dbReference>
<dbReference type="InterPro" id="IPR002641">
    <property type="entry name" value="PNPLA_dom"/>
</dbReference>
<evidence type="ECO:0000256" key="3">
    <source>
        <dbReference type="ARBA" id="ARBA00023098"/>
    </source>
</evidence>
<dbReference type="PANTHER" id="PTHR14226">
    <property type="entry name" value="NEUROPATHY TARGET ESTERASE/SWISS CHEESE D.MELANOGASTER"/>
    <property type="match status" value="1"/>
</dbReference>
<dbReference type="AlphaFoldDB" id="A0AAE3J4P5"/>
<dbReference type="CDD" id="cd07208">
    <property type="entry name" value="Pat_hypo_Ecoli_yjju_like"/>
    <property type="match status" value="1"/>
</dbReference>
<feature type="domain" description="PNPLA" evidence="5">
    <location>
        <begin position="28"/>
        <end position="193"/>
    </location>
</feature>
<feature type="active site" description="Nucleophile" evidence="4">
    <location>
        <position position="61"/>
    </location>
</feature>
<evidence type="ECO:0000256" key="4">
    <source>
        <dbReference type="PROSITE-ProRule" id="PRU01161"/>
    </source>
</evidence>
<evidence type="ECO:0000256" key="2">
    <source>
        <dbReference type="ARBA" id="ARBA00022963"/>
    </source>
</evidence>
<dbReference type="InterPro" id="IPR050301">
    <property type="entry name" value="NTE"/>
</dbReference>
<dbReference type="RefSeq" id="WP_227614148.1">
    <property type="nucleotide sequence ID" value="NZ_JAJEPR010000002.1"/>
</dbReference>
<dbReference type="Gene3D" id="3.40.1090.10">
    <property type="entry name" value="Cytosolic phospholipase A2 catalytic domain"/>
    <property type="match status" value="2"/>
</dbReference>
<evidence type="ECO:0000313" key="6">
    <source>
        <dbReference type="EMBL" id="MCC2188623.1"/>
    </source>
</evidence>
<proteinExistence type="predicted"/>
<protein>
    <submittedName>
        <fullName evidence="6">Patatin family protein</fullName>
    </submittedName>
</protein>
<evidence type="ECO:0000259" key="5">
    <source>
        <dbReference type="PROSITE" id="PS51635"/>
    </source>
</evidence>
<dbReference type="Proteomes" id="UP001197875">
    <property type="component" value="Unassembled WGS sequence"/>
</dbReference>
<keyword evidence="1 4" id="KW-0378">Hydrolase</keyword>
<evidence type="ECO:0000256" key="1">
    <source>
        <dbReference type="ARBA" id="ARBA00022801"/>
    </source>
</evidence>
<keyword evidence="2 4" id="KW-0442">Lipid degradation</keyword>
<dbReference type="GO" id="GO:0016042">
    <property type="term" value="P:lipid catabolic process"/>
    <property type="evidence" value="ECO:0007669"/>
    <property type="project" value="UniProtKB-UniRule"/>
</dbReference>
<dbReference type="Pfam" id="PF01734">
    <property type="entry name" value="Patatin"/>
    <property type="match status" value="1"/>
</dbReference>
<name>A0AAE3J4P5_9FIRM</name>
<dbReference type="InterPro" id="IPR045943">
    <property type="entry name" value="DUF6363"/>
</dbReference>
<dbReference type="EMBL" id="JAJEPR010000002">
    <property type="protein sequence ID" value="MCC2188623.1"/>
    <property type="molecule type" value="Genomic_DNA"/>
</dbReference>
<feature type="short sequence motif" description="DGA/G" evidence="4">
    <location>
        <begin position="180"/>
        <end position="182"/>
    </location>
</feature>
<evidence type="ECO:0000313" key="7">
    <source>
        <dbReference type="Proteomes" id="UP001197875"/>
    </source>
</evidence>
<comment type="caution">
    <text evidence="6">The sequence shown here is derived from an EMBL/GenBank/DDBJ whole genome shotgun (WGS) entry which is preliminary data.</text>
</comment>
<dbReference type="Pfam" id="PF19890">
    <property type="entry name" value="DUF6363"/>
    <property type="match status" value="1"/>
</dbReference>
<dbReference type="InterPro" id="IPR016035">
    <property type="entry name" value="Acyl_Trfase/lysoPLipase"/>
</dbReference>
<dbReference type="SUPFAM" id="SSF52151">
    <property type="entry name" value="FabD/lysophospholipase-like"/>
    <property type="match status" value="1"/>
</dbReference>
<sequence>MSKKNKVFSGLDRLPKGLASEHLTEGCVVLEGGAFRGLYTSGVLDALMEAGINLSCTVGVSAGALNGMNYVSGQIGRSGRLNLTYRHDSRYVGLKAIRKNRGVIGFDFILKNVNKEDPLNEERFFRPDRRFIVVATDCITGRPRYFEKSEGKTIFQAVRASASMPYVSKMVMINGVPYLDGGCSDKVPFRWPLDQGYQKVIVIRTRPMDYRKKERSDHSLTDRLYHDYPQFSRVLDASNANYNRQCREMIELAAKKKIYVIAPSQPIDISRLEGDMEKLGGLYFLGYENAKKQLPAIREYLGIQ</sequence>
<gene>
    <name evidence="6" type="ORF">LKD71_02080</name>
</gene>
<dbReference type="PROSITE" id="PS51635">
    <property type="entry name" value="PNPLA"/>
    <property type="match status" value="1"/>
</dbReference>